<feature type="transmembrane region" description="Helical" evidence="9">
    <location>
        <begin position="81"/>
        <end position="99"/>
    </location>
</feature>
<comment type="function">
    <text evidence="9">This protein specifically catalyzes the removal of signal peptides from prolipoproteins.</text>
</comment>
<keyword evidence="6 9" id="KW-0378">Hydrolase</keyword>
<keyword evidence="7 9" id="KW-1133">Transmembrane helix</keyword>
<dbReference type="PANTHER" id="PTHR33695:SF1">
    <property type="entry name" value="LIPOPROTEIN SIGNAL PEPTIDASE"/>
    <property type="match status" value="1"/>
</dbReference>
<evidence type="ECO:0000256" key="6">
    <source>
        <dbReference type="ARBA" id="ARBA00022801"/>
    </source>
</evidence>
<keyword evidence="4 9" id="KW-0812">Transmembrane</keyword>
<dbReference type="Proteomes" id="UP001589619">
    <property type="component" value="Unassembled WGS sequence"/>
</dbReference>
<keyword evidence="8 9" id="KW-0472">Membrane</keyword>
<evidence type="ECO:0000256" key="1">
    <source>
        <dbReference type="ARBA" id="ARBA00006139"/>
    </source>
</evidence>
<sequence length="157" mass="16695">MLAFYMIALAVAVVDQTLKSLVRLYLEVGQSAELWNGAVLLTHYENSGAARSSFQGYGTVFMIIGLVVIAGLLVARRRGHIEGTLLTVATAVLLGGAAGNTIDRMLFGKVTDYLVAGDGIMNAADLALSAGAGLMLLDTLWRAWRGRGQSSRHHFTG</sequence>
<keyword evidence="12" id="KW-1185">Reference proteome</keyword>
<evidence type="ECO:0000256" key="4">
    <source>
        <dbReference type="ARBA" id="ARBA00022692"/>
    </source>
</evidence>
<evidence type="ECO:0000256" key="3">
    <source>
        <dbReference type="ARBA" id="ARBA00022670"/>
    </source>
</evidence>
<evidence type="ECO:0000313" key="11">
    <source>
        <dbReference type="EMBL" id="MFB9751809.1"/>
    </source>
</evidence>
<comment type="subcellular location">
    <subcellularLocation>
        <location evidence="9">Cell membrane</location>
        <topology evidence="9">Multi-pass membrane protein</topology>
    </subcellularLocation>
</comment>
<reference evidence="11 12" key="1">
    <citation type="submission" date="2024-09" db="EMBL/GenBank/DDBJ databases">
        <authorList>
            <person name="Sun Q."/>
            <person name="Mori K."/>
        </authorList>
    </citation>
    <scope>NUCLEOTIDE SEQUENCE [LARGE SCALE GENOMIC DNA]</scope>
    <source>
        <strain evidence="11 12">JCM 12520</strain>
    </source>
</reference>
<dbReference type="InterPro" id="IPR001872">
    <property type="entry name" value="Peptidase_A8"/>
</dbReference>
<dbReference type="HAMAP" id="MF_00161">
    <property type="entry name" value="LspA"/>
    <property type="match status" value="1"/>
</dbReference>
<gene>
    <name evidence="9" type="primary">lspA</name>
    <name evidence="11" type="ORF">ACFFNY_09515</name>
</gene>
<dbReference type="EMBL" id="JBHMAG010000007">
    <property type="protein sequence ID" value="MFB9751809.1"/>
    <property type="molecule type" value="Genomic_DNA"/>
</dbReference>
<evidence type="ECO:0000256" key="5">
    <source>
        <dbReference type="ARBA" id="ARBA00022750"/>
    </source>
</evidence>
<comment type="catalytic activity">
    <reaction evidence="9">
        <text>Release of signal peptides from bacterial membrane prolipoproteins. Hydrolyzes -Xaa-Yaa-Zaa-|-(S,diacylglyceryl)Cys-, in which Xaa is hydrophobic (preferably Leu), and Yaa (Ala or Ser) and Zaa (Gly or Ala) have small, neutral side chains.</text>
        <dbReference type="EC" id="3.4.23.36"/>
    </reaction>
</comment>
<feature type="transmembrane region" description="Helical" evidence="9">
    <location>
        <begin position="54"/>
        <end position="74"/>
    </location>
</feature>
<feature type="active site" evidence="9">
    <location>
        <position position="125"/>
    </location>
</feature>
<dbReference type="EC" id="3.4.23.36" evidence="9"/>
<evidence type="ECO:0000256" key="2">
    <source>
        <dbReference type="ARBA" id="ARBA00022475"/>
    </source>
</evidence>
<organism evidence="11 12">
    <name type="scientific">Paenibacillus hodogayensis</name>
    <dbReference type="NCBI Taxonomy" id="279208"/>
    <lineage>
        <taxon>Bacteria</taxon>
        <taxon>Bacillati</taxon>
        <taxon>Bacillota</taxon>
        <taxon>Bacilli</taxon>
        <taxon>Bacillales</taxon>
        <taxon>Paenibacillaceae</taxon>
        <taxon>Paenibacillus</taxon>
    </lineage>
</organism>
<comment type="caution">
    <text evidence="11">The sequence shown here is derived from an EMBL/GenBank/DDBJ whole genome shotgun (WGS) entry which is preliminary data.</text>
</comment>
<comment type="pathway">
    <text evidence="9">Protein modification; lipoprotein biosynthesis (signal peptide cleavage).</text>
</comment>
<evidence type="ECO:0000256" key="7">
    <source>
        <dbReference type="ARBA" id="ARBA00022989"/>
    </source>
</evidence>
<dbReference type="PANTHER" id="PTHR33695">
    <property type="entry name" value="LIPOPROTEIN SIGNAL PEPTIDASE"/>
    <property type="match status" value="1"/>
</dbReference>
<name>A0ABV5VU25_9BACL</name>
<proteinExistence type="inferred from homology"/>
<feature type="active site" evidence="9">
    <location>
        <position position="112"/>
    </location>
</feature>
<evidence type="ECO:0000256" key="9">
    <source>
        <dbReference type="HAMAP-Rule" id="MF_00161"/>
    </source>
</evidence>
<comment type="similarity">
    <text evidence="1 9 10">Belongs to the peptidase A8 family.</text>
</comment>
<keyword evidence="2 9" id="KW-1003">Cell membrane</keyword>
<keyword evidence="5 9" id="KW-0064">Aspartyl protease</keyword>
<evidence type="ECO:0000256" key="8">
    <source>
        <dbReference type="ARBA" id="ARBA00023136"/>
    </source>
</evidence>
<evidence type="ECO:0000256" key="10">
    <source>
        <dbReference type="RuleBase" id="RU004181"/>
    </source>
</evidence>
<accession>A0ABV5VU25</accession>
<evidence type="ECO:0000313" key="12">
    <source>
        <dbReference type="Proteomes" id="UP001589619"/>
    </source>
</evidence>
<dbReference type="RefSeq" id="WP_344912696.1">
    <property type="nucleotide sequence ID" value="NZ_BAAAYO010000010.1"/>
</dbReference>
<protein>
    <recommendedName>
        <fullName evidence="9">Lipoprotein signal peptidase</fullName>
        <ecNumber evidence="9">3.4.23.36</ecNumber>
    </recommendedName>
    <alternativeName>
        <fullName evidence="9">Prolipoprotein signal peptidase</fullName>
    </alternativeName>
    <alternativeName>
        <fullName evidence="9">Signal peptidase II</fullName>
        <shortName evidence="9">SPase II</shortName>
    </alternativeName>
</protein>
<dbReference type="Pfam" id="PF01252">
    <property type="entry name" value="Peptidase_A8"/>
    <property type="match status" value="1"/>
</dbReference>
<keyword evidence="3 9" id="KW-0645">Protease</keyword>
<dbReference type="PRINTS" id="PR00781">
    <property type="entry name" value="LIPOSIGPTASE"/>
</dbReference>
<feature type="transmembrane region" description="Helical" evidence="9">
    <location>
        <begin position="119"/>
        <end position="137"/>
    </location>
</feature>
<comment type="caution">
    <text evidence="9">Lacks conserved residue(s) required for the propagation of feature annotation.</text>
</comment>